<proteinExistence type="predicted"/>
<protein>
    <submittedName>
        <fullName evidence="1">WD40-repeat-containing domain protein</fullName>
    </submittedName>
</protein>
<keyword evidence="2" id="KW-1185">Reference proteome</keyword>
<reference evidence="1" key="1">
    <citation type="submission" date="2021-02" db="EMBL/GenBank/DDBJ databases">
        <authorList>
            <consortium name="DOE Joint Genome Institute"/>
            <person name="Ahrendt S."/>
            <person name="Looney B.P."/>
            <person name="Miyauchi S."/>
            <person name="Morin E."/>
            <person name="Drula E."/>
            <person name="Courty P.E."/>
            <person name="Chicoki N."/>
            <person name="Fauchery L."/>
            <person name="Kohler A."/>
            <person name="Kuo A."/>
            <person name="Labutti K."/>
            <person name="Pangilinan J."/>
            <person name="Lipzen A."/>
            <person name="Riley R."/>
            <person name="Andreopoulos W."/>
            <person name="He G."/>
            <person name="Johnson J."/>
            <person name="Barry K.W."/>
            <person name="Grigoriev I.V."/>
            <person name="Nagy L."/>
            <person name="Hibbett D."/>
            <person name="Henrissat B."/>
            <person name="Matheny P.B."/>
            <person name="Labbe J."/>
            <person name="Martin F."/>
        </authorList>
    </citation>
    <scope>NUCLEOTIDE SEQUENCE</scope>
    <source>
        <strain evidence="1">EC-137</strain>
    </source>
</reference>
<sequence length="1055" mass="113459">ILYTGGRDGMVIAWDLGLPMKRRAHRYGHTAHPGSRWEFMTGWADDVFEDELDDGDILSDGDILGEVKGSARRRRGSVDDSGPIPPEDMWELDADAFVPGKPSQFRQATQAHTDWVNDILLCNNNQTLVSASSDGSVKAWNPHDTPVLDPTLLGMHEDYVRCLTQSRAHNWVASGSFDRTIKLWDLSRRAALLTLNPPESAGPKASVYALSVDPLGHTVVSGGPERVVRMWDPRAGKRIGKLVGHTDNIRSILVSEDSRYLLTASADASIKLWSLVSQRCLHTFTHHTDSVWSLHSSHPSLQIFYSGDKSGYVCKVDVEGCTDTAEGECALVCQDRAGEGIIKLAALDDALLWTAAGTSSLRRWRAPPRRAVRAASLTLSGDSPNIPPSGSPDAPSAVHARRAARARTVDVPHTPPPVRVPRHAYTVGDEGEAAWYGLPFESLVRLTSPLASFSPGPPRGAADADVATLYSAASVHSVPLRALSPRGYALPSAPRAASPHSAFNRSARAEFEEREVAADAVPLAQEPDEEVCGGHGLVRAALLNDRMHALTVDSAGEVAVWDILRCACVGRIAAQDIAMQCAVEGRGGCVSPRDALELVRERVEGGSVVVPWCTVDARVGVLTVHLGEKCWEAEVYADEAGVVGSASPSSSSSLNLGKWVLRSLFSNFVREELRARTRPPSLKISTNGAPVPTPPASPTNSTVFTAPHALRAVVPPQLETPRPALPPVATKFALHQPLSPILRSPSVPGADATPRAHGRAATESAVSPAGPQHHQQEGDYFAPRADDFSGWTRAKDGKESGNAPAAPSGGAPSGRLEAARGRVLRRELGCVLPHLRSRDDDGHVLTLRQDPPAPAPTPSQTLLAGPLSPPASDSVLVLPPSTRLIVSEQHPAGWSAVYRGTVASAAADVRALEDALPFWLLEYLLCGRAPVVPIVKVSFVLLPWKGEGEEALPELLNTAQSKLTASRFLRVRKLTAHVQDKLDRLAAASSTHPTPSPRSSVDTHSLSHSPHARKAEEAWEILCNDVVLPLDMTLAAVRQYVWKQTAELTMHYRRK</sequence>
<feature type="non-terminal residue" evidence="1">
    <location>
        <position position="1"/>
    </location>
</feature>
<dbReference type="Proteomes" id="UP000814128">
    <property type="component" value="Unassembled WGS sequence"/>
</dbReference>
<evidence type="ECO:0000313" key="1">
    <source>
        <dbReference type="EMBL" id="KAI0031027.1"/>
    </source>
</evidence>
<name>A0ACB8QH91_9AGAM</name>
<dbReference type="EMBL" id="MU273596">
    <property type="protein sequence ID" value="KAI0031027.1"/>
    <property type="molecule type" value="Genomic_DNA"/>
</dbReference>
<accession>A0ACB8QH91</accession>
<feature type="non-terminal residue" evidence="1">
    <location>
        <position position="1055"/>
    </location>
</feature>
<comment type="caution">
    <text evidence="1">The sequence shown here is derived from an EMBL/GenBank/DDBJ whole genome shotgun (WGS) entry which is preliminary data.</text>
</comment>
<evidence type="ECO:0000313" key="2">
    <source>
        <dbReference type="Proteomes" id="UP000814128"/>
    </source>
</evidence>
<gene>
    <name evidence="1" type="ORF">K488DRAFT_23620</name>
</gene>
<organism evidence="1 2">
    <name type="scientific">Vararia minispora EC-137</name>
    <dbReference type="NCBI Taxonomy" id="1314806"/>
    <lineage>
        <taxon>Eukaryota</taxon>
        <taxon>Fungi</taxon>
        <taxon>Dikarya</taxon>
        <taxon>Basidiomycota</taxon>
        <taxon>Agaricomycotina</taxon>
        <taxon>Agaricomycetes</taxon>
        <taxon>Russulales</taxon>
        <taxon>Lachnocladiaceae</taxon>
        <taxon>Vararia</taxon>
    </lineage>
</organism>
<reference evidence="1" key="2">
    <citation type="journal article" date="2022" name="New Phytol.">
        <title>Evolutionary transition to the ectomycorrhizal habit in the genomes of a hyperdiverse lineage of mushroom-forming fungi.</title>
        <authorList>
            <person name="Looney B."/>
            <person name="Miyauchi S."/>
            <person name="Morin E."/>
            <person name="Drula E."/>
            <person name="Courty P.E."/>
            <person name="Kohler A."/>
            <person name="Kuo A."/>
            <person name="LaButti K."/>
            <person name="Pangilinan J."/>
            <person name="Lipzen A."/>
            <person name="Riley R."/>
            <person name="Andreopoulos W."/>
            <person name="He G."/>
            <person name="Johnson J."/>
            <person name="Nolan M."/>
            <person name="Tritt A."/>
            <person name="Barry K.W."/>
            <person name="Grigoriev I.V."/>
            <person name="Nagy L.G."/>
            <person name="Hibbett D."/>
            <person name="Henrissat B."/>
            <person name="Matheny P.B."/>
            <person name="Labbe J."/>
            <person name="Martin F.M."/>
        </authorList>
    </citation>
    <scope>NUCLEOTIDE SEQUENCE</scope>
    <source>
        <strain evidence="1">EC-137</strain>
    </source>
</reference>